<sequence length="83" mass="8843">MKTLNIKEIYAVNGAGLSLGLPPLRLPIKCFPPISTRAVGEEEGTPIKDPCFPKLTTLALGEEGDSGSSLQDLKVQQSPFGNF</sequence>
<accession>A0A6G8RWH2</accession>
<organism evidence="2 3">
    <name type="scientific">Acinetobacter shaoyimingii</name>
    <dbReference type="NCBI Taxonomy" id="2715164"/>
    <lineage>
        <taxon>Bacteria</taxon>
        <taxon>Pseudomonadati</taxon>
        <taxon>Pseudomonadota</taxon>
        <taxon>Gammaproteobacteria</taxon>
        <taxon>Moraxellales</taxon>
        <taxon>Moraxellaceae</taxon>
        <taxon>Acinetobacter</taxon>
    </lineage>
</organism>
<protein>
    <submittedName>
        <fullName evidence="2">Uncharacterized protein</fullName>
    </submittedName>
</protein>
<reference evidence="2 3" key="1">
    <citation type="submission" date="2020-03" db="EMBL/GenBank/DDBJ databases">
        <authorList>
            <person name="Zhu W."/>
        </authorList>
    </citation>
    <scope>NUCLEOTIDE SEQUENCE [LARGE SCALE GENOMIC DNA]</scope>
    <source>
        <strain evidence="2 3">323-1</strain>
    </source>
</reference>
<dbReference type="RefSeq" id="WP_166009438.1">
    <property type="nucleotide sequence ID" value="NZ_CP049801.1"/>
</dbReference>
<proteinExistence type="predicted"/>
<dbReference type="KEGG" id="asha:G8E00_09645"/>
<dbReference type="Proteomes" id="UP000502297">
    <property type="component" value="Chromosome"/>
</dbReference>
<name>A0A6G8RWH2_9GAMM</name>
<feature type="compositionally biased region" description="Polar residues" evidence="1">
    <location>
        <begin position="66"/>
        <end position="83"/>
    </location>
</feature>
<feature type="region of interest" description="Disordered" evidence="1">
    <location>
        <begin position="62"/>
        <end position="83"/>
    </location>
</feature>
<dbReference type="EMBL" id="CP049801">
    <property type="protein sequence ID" value="QIO06201.1"/>
    <property type="molecule type" value="Genomic_DNA"/>
</dbReference>
<gene>
    <name evidence="2" type="ORF">G8E00_09645</name>
</gene>
<evidence type="ECO:0000313" key="3">
    <source>
        <dbReference type="Proteomes" id="UP000502297"/>
    </source>
</evidence>
<dbReference type="AlphaFoldDB" id="A0A6G8RWH2"/>
<keyword evidence="3" id="KW-1185">Reference proteome</keyword>
<evidence type="ECO:0000256" key="1">
    <source>
        <dbReference type="SAM" id="MobiDB-lite"/>
    </source>
</evidence>
<evidence type="ECO:0000313" key="2">
    <source>
        <dbReference type="EMBL" id="QIO06201.1"/>
    </source>
</evidence>